<organism evidence="2 3">
    <name type="scientific">Nocardia bovistercoris</name>
    <dbReference type="NCBI Taxonomy" id="2785916"/>
    <lineage>
        <taxon>Bacteria</taxon>
        <taxon>Bacillati</taxon>
        <taxon>Actinomycetota</taxon>
        <taxon>Actinomycetes</taxon>
        <taxon>Mycobacteriales</taxon>
        <taxon>Nocardiaceae</taxon>
        <taxon>Nocardia</taxon>
    </lineage>
</organism>
<evidence type="ECO:0000313" key="2">
    <source>
        <dbReference type="EMBL" id="MBH0781323.1"/>
    </source>
</evidence>
<keyword evidence="3" id="KW-1185">Reference proteome</keyword>
<keyword evidence="1" id="KW-0812">Transmembrane</keyword>
<protein>
    <submittedName>
        <fullName evidence="2">DUF2752 domain-containing protein</fullName>
    </submittedName>
</protein>
<dbReference type="RefSeq" id="WP_196153655.1">
    <property type="nucleotide sequence ID" value="NZ_JADMLG010000023.1"/>
</dbReference>
<comment type="caution">
    <text evidence="2">The sequence shown here is derived from an EMBL/GenBank/DDBJ whole genome shotgun (WGS) entry which is preliminary data.</text>
</comment>
<evidence type="ECO:0000256" key="1">
    <source>
        <dbReference type="SAM" id="Phobius"/>
    </source>
</evidence>
<feature type="transmembrane region" description="Helical" evidence="1">
    <location>
        <begin position="101"/>
        <end position="119"/>
    </location>
</feature>
<reference evidence="2" key="1">
    <citation type="submission" date="2020-11" db="EMBL/GenBank/DDBJ databases">
        <title>Nocardia NEAU-351.nov., a novel actinomycete isolated from the cow dung.</title>
        <authorList>
            <person name="Zhang X."/>
        </authorList>
    </citation>
    <scope>NUCLEOTIDE SEQUENCE</scope>
    <source>
        <strain evidence="2">NEAU-351</strain>
    </source>
</reference>
<feature type="transmembrane region" description="Helical" evidence="1">
    <location>
        <begin position="68"/>
        <end position="89"/>
    </location>
</feature>
<name>A0A931IKR7_9NOCA</name>
<dbReference type="Proteomes" id="UP000655751">
    <property type="component" value="Unassembled WGS sequence"/>
</dbReference>
<accession>A0A931IKR7</accession>
<dbReference type="InterPro" id="IPR021215">
    <property type="entry name" value="DUF2752"/>
</dbReference>
<sequence>MPLPLLTAGVGIGAVALLHFRDPHVEGAYGVCPVYALTGMYCPGCGGMRSVHNLTDGRIVDALHSNLIAVPLLFGLALWVGAWAVRAWRGQRLVLPRIERSTMWILLALIAVYCVFRNTPWGGWLTPV</sequence>
<proteinExistence type="predicted"/>
<keyword evidence="1" id="KW-0472">Membrane</keyword>
<keyword evidence="1" id="KW-1133">Transmembrane helix</keyword>
<evidence type="ECO:0000313" key="3">
    <source>
        <dbReference type="Proteomes" id="UP000655751"/>
    </source>
</evidence>
<dbReference type="EMBL" id="JADMLG010000023">
    <property type="protein sequence ID" value="MBH0781323.1"/>
    <property type="molecule type" value="Genomic_DNA"/>
</dbReference>
<gene>
    <name evidence="2" type="ORF">IT779_34130</name>
</gene>
<dbReference type="Pfam" id="PF10825">
    <property type="entry name" value="DUF2752"/>
    <property type="match status" value="1"/>
</dbReference>
<dbReference type="AlphaFoldDB" id="A0A931IKR7"/>